<dbReference type="AlphaFoldDB" id="A0A3P4B2Y3"/>
<evidence type="ECO:0000256" key="16">
    <source>
        <dbReference type="SAM" id="SignalP"/>
    </source>
</evidence>
<dbReference type="PANTHER" id="PTHR32552">
    <property type="entry name" value="FERRICHROME IRON RECEPTOR-RELATED"/>
    <property type="match status" value="1"/>
</dbReference>
<evidence type="ECO:0000256" key="12">
    <source>
        <dbReference type="ARBA" id="ARBA00023170"/>
    </source>
</evidence>
<dbReference type="GO" id="GO:0038023">
    <property type="term" value="F:signaling receptor activity"/>
    <property type="evidence" value="ECO:0007669"/>
    <property type="project" value="InterPro"/>
</dbReference>
<evidence type="ECO:0000256" key="14">
    <source>
        <dbReference type="PROSITE-ProRule" id="PRU01360"/>
    </source>
</evidence>
<sequence length="795" mass="86203">MQCPRFRAAPSLLALALAVGIPAHAADVAGPASINIASQPLGQALNQLARQTRLELMVQPELVAGRTAPSVAGTFTAQQALERLLAGSGLVGEIDGNIVTITRGAAADTTMLAPVTVVGQAEAETATSPVDGYVARRSLVGTKTDTPIIETPQSISVVTRDALDAQGTLNVGTALRYTAGVGPAAYSNGDGNAYDAITLRGFVVSNAGLLRDGMRLNYNILDAPNEAYGLDRVEILKGPASVVFGQSGPSGVVNLVSKRPQPEARHEIEAQLGSYDRRQLATDHTGALNDDGTLYYRLTGLVRESDSYVDFNRDDRAYIAPALTWQPSAQTRFTLLTHYQRSKSAYYGGLPYSGTIRANPLGSPSVHANLGEPDFNYWDTTSKSAGYLAEHTFDNGWQLRQSLRYSESSLRYGYVFPVAVAADNRTVSRQAVRRSDESTTWVADTNLQRKWQAFGGEHTTLLGVDYGRSHFSTWNYRGAVSPIDMFDPVYGGLNGQAPALALRNHDDVRAQQVGVYAQQQSRFMDRWVVTVGGRQDWARSTTTSHVAGTVAKKNDHAFSGRLGLTYLAPGGIAPYVSYAESFEPLTGTYYDGTPFKPTEGRQYEAGIKYQPEGSRTLVTLAVYDLVQRNVSTRDPDQVNHPGGLVQTGEIRSKGIELEAAGEIARNLRLRAALTLNDAKVTQSNNPVEIGRRPADTPRRMASLWLDYRLADTALSGLVIGGGARYVGSSFDAANSAQVPGRTLYDLMLGYELARWKFTFNVINVFDKRYLTSCYASTACLYGPPRTAMLTARYAW</sequence>
<dbReference type="InterPro" id="IPR036942">
    <property type="entry name" value="Beta-barrel_TonB_sf"/>
</dbReference>
<evidence type="ECO:0000256" key="11">
    <source>
        <dbReference type="ARBA" id="ARBA00023136"/>
    </source>
</evidence>
<proteinExistence type="inferred from homology"/>
<keyword evidence="19" id="KW-1185">Reference proteome</keyword>
<dbReference type="EMBL" id="UWPJ01000017">
    <property type="protein sequence ID" value="VCU70070.1"/>
    <property type="molecule type" value="Genomic_DNA"/>
</dbReference>
<gene>
    <name evidence="18" type="primary">fhuA_5</name>
    <name evidence="18" type="ORF">PIGHUM_02137</name>
</gene>
<dbReference type="SUPFAM" id="SSF56935">
    <property type="entry name" value="Porins"/>
    <property type="match status" value="1"/>
</dbReference>
<evidence type="ECO:0000256" key="8">
    <source>
        <dbReference type="ARBA" id="ARBA00023004"/>
    </source>
</evidence>
<evidence type="ECO:0000256" key="1">
    <source>
        <dbReference type="ARBA" id="ARBA00004571"/>
    </source>
</evidence>
<evidence type="ECO:0000256" key="13">
    <source>
        <dbReference type="ARBA" id="ARBA00023237"/>
    </source>
</evidence>
<accession>A0A3P4B2Y3</accession>
<evidence type="ECO:0000256" key="7">
    <source>
        <dbReference type="ARBA" id="ARBA00022729"/>
    </source>
</evidence>
<evidence type="ECO:0000313" key="19">
    <source>
        <dbReference type="Proteomes" id="UP000277294"/>
    </source>
</evidence>
<feature type="chain" id="PRO_5018019747" evidence="16">
    <location>
        <begin position="26"/>
        <end position="795"/>
    </location>
</feature>
<keyword evidence="5" id="KW-0410">Iron transport</keyword>
<keyword evidence="10 15" id="KW-0798">TonB box</keyword>
<evidence type="ECO:0000256" key="15">
    <source>
        <dbReference type="RuleBase" id="RU003357"/>
    </source>
</evidence>
<dbReference type="InterPro" id="IPR039426">
    <property type="entry name" value="TonB-dep_rcpt-like"/>
</dbReference>
<dbReference type="Proteomes" id="UP000277294">
    <property type="component" value="Unassembled WGS sequence"/>
</dbReference>
<keyword evidence="11 14" id="KW-0472">Membrane</keyword>
<keyword evidence="9" id="KW-0406">Ion transport</keyword>
<keyword evidence="13 14" id="KW-0998">Cell outer membrane</keyword>
<evidence type="ECO:0000256" key="10">
    <source>
        <dbReference type="ARBA" id="ARBA00023077"/>
    </source>
</evidence>
<dbReference type="GO" id="GO:0015891">
    <property type="term" value="P:siderophore transport"/>
    <property type="evidence" value="ECO:0007669"/>
    <property type="project" value="InterPro"/>
</dbReference>
<evidence type="ECO:0000256" key="3">
    <source>
        <dbReference type="ARBA" id="ARBA00022448"/>
    </source>
</evidence>
<dbReference type="Pfam" id="PF00593">
    <property type="entry name" value="TonB_dep_Rec_b-barrel"/>
    <property type="match status" value="1"/>
</dbReference>
<dbReference type="InterPro" id="IPR010105">
    <property type="entry name" value="TonB_sidphr_rcpt"/>
</dbReference>
<evidence type="ECO:0000256" key="9">
    <source>
        <dbReference type="ARBA" id="ARBA00023065"/>
    </source>
</evidence>
<dbReference type="FunFam" id="2.40.170.20:FF:000005">
    <property type="entry name" value="TonB-dependent siderophore receptor"/>
    <property type="match status" value="1"/>
</dbReference>
<keyword evidence="3 14" id="KW-0813">Transport</keyword>
<dbReference type="GO" id="GO:0015344">
    <property type="term" value="F:siderophore uptake transmembrane transporter activity"/>
    <property type="evidence" value="ECO:0007669"/>
    <property type="project" value="TreeGrafter"/>
</dbReference>
<evidence type="ECO:0000256" key="2">
    <source>
        <dbReference type="ARBA" id="ARBA00009810"/>
    </source>
</evidence>
<name>A0A3P4B2Y3_9BURK</name>
<dbReference type="InterPro" id="IPR011662">
    <property type="entry name" value="Secretin/TonB_short_N"/>
</dbReference>
<dbReference type="OrthoDB" id="127311at2"/>
<dbReference type="InterPro" id="IPR000531">
    <property type="entry name" value="Beta-barrel_TonB"/>
</dbReference>
<dbReference type="Gene3D" id="2.40.170.20">
    <property type="entry name" value="TonB-dependent receptor, beta-barrel domain"/>
    <property type="match status" value="1"/>
</dbReference>
<dbReference type="Gene3D" id="2.170.130.10">
    <property type="entry name" value="TonB-dependent receptor, plug domain"/>
    <property type="match status" value="1"/>
</dbReference>
<evidence type="ECO:0000259" key="17">
    <source>
        <dbReference type="SMART" id="SM00965"/>
    </source>
</evidence>
<dbReference type="InterPro" id="IPR012910">
    <property type="entry name" value="Plug_dom"/>
</dbReference>
<keyword evidence="4 14" id="KW-1134">Transmembrane beta strand</keyword>
<evidence type="ECO:0000256" key="4">
    <source>
        <dbReference type="ARBA" id="ARBA00022452"/>
    </source>
</evidence>
<comment type="subcellular location">
    <subcellularLocation>
        <location evidence="1 14">Cell outer membrane</location>
        <topology evidence="1 14">Multi-pass membrane protein</topology>
    </subcellularLocation>
</comment>
<keyword evidence="12 18" id="KW-0675">Receptor</keyword>
<dbReference type="PROSITE" id="PS52016">
    <property type="entry name" value="TONB_DEPENDENT_REC_3"/>
    <property type="match status" value="1"/>
</dbReference>
<protein>
    <submittedName>
        <fullName evidence="18">Ferrichrome-iron receptor</fullName>
    </submittedName>
</protein>
<dbReference type="RefSeq" id="WP_124079584.1">
    <property type="nucleotide sequence ID" value="NZ_UWPJ01000017.1"/>
</dbReference>
<keyword evidence="8" id="KW-0408">Iron</keyword>
<evidence type="ECO:0000313" key="18">
    <source>
        <dbReference type="EMBL" id="VCU70070.1"/>
    </source>
</evidence>
<dbReference type="CDD" id="cd01347">
    <property type="entry name" value="ligand_gated_channel"/>
    <property type="match status" value="1"/>
</dbReference>
<feature type="domain" description="Secretin/TonB short N-terminal" evidence="17">
    <location>
        <begin position="54"/>
        <end position="104"/>
    </location>
</feature>
<dbReference type="GO" id="GO:0009279">
    <property type="term" value="C:cell outer membrane"/>
    <property type="evidence" value="ECO:0007669"/>
    <property type="project" value="UniProtKB-SubCell"/>
</dbReference>
<keyword evidence="7 16" id="KW-0732">Signal</keyword>
<dbReference type="Gene3D" id="3.55.50.30">
    <property type="match status" value="1"/>
</dbReference>
<evidence type="ECO:0000256" key="5">
    <source>
        <dbReference type="ARBA" id="ARBA00022496"/>
    </source>
</evidence>
<comment type="similarity">
    <text evidence="2 14 15">Belongs to the TonB-dependent receptor family.</text>
</comment>
<evidence type="ECO:0000256" key="6">
    <source>
        <dbReference type="ARBA" id="ARBA00022692"/>
    </source>
</evidence>
<dbReference type="Pfam" id="PF07660">
    <property type="entry name" value="STN"/>
    <property type="match status" value="1"/>
</dbReference>
<dbReference type="PANTHER" id="PTHR32552:SF68">
    <property type="entry name" value="FERRICHROME OUTER MEMBRANE TRANSPORTER_PHAGE RECEPTOR"/>
    <property type="match status" value="1"/>
</dbReference>
<dbReference type="FunFam" id="2.170.130.10:FF:000001">
    <property type="entry name" value="Catecholate siderophore TonB-dependent receptor"/>
    <property type="match status" value="1"/>
</dbReference>
<organism evidence="18 19">
    <name type="scientific">Pigmentiphaga humi</name>
    <dbReference type="NCBI Taxonomy" id="2478468"/>
    <lineage>
        <taxon>Bacteria</taxon>
        <taxon>Pseudomonadati</taxon>
        <taxon>Pseudomonadota</taxon>
        <taxon>Betaproteobacteria</taxon>
        <taxon>Burkholderiales</taxon>
        <taxon>Alcaligenaceae</taxon>
        <taxon>Pigmentiphaga</taxon>
    </lineage>
</organism>
<dbReference type="InterPro" id="IPR037066">
    <property type="entry name" value="Plug_dom_sf"/>
</dbReference>
<dbReference type="Pfam" id="PF07715">
    <property type="entry name" value="Plug"/>
    <property type="match status" value="1"/>
</dbReference>
<reference evidence="18 19" key="1">
    <citation type="submission" date="2018-10" db="EMBL/GenBank/DDBJ databases">
        <authorList>
            <person name="Criscuolo A."/>
        </authorList>
    </citation>
    <scope>NUCLEOTIDE SEQUENCE [LARGE SCALE GENOMIC DNA]</scope>
    <source>
        <strain evidence="18">DnA1</strain>
    </source>
</reference>
<feature type="signal peptide" evidence="16">
    <location>
        <begin position="1"/>
        <end position="25"/>
    </location>
</feature>
<dbReference type="NCBIfam" id="TIGR01783">
    <property type="entry name" value="TonB-siderophor"/>
    <property type="match status" value="1"/>
</dbReference>
<dbReference type="SMART" id="SM00965">
    <property type="entry name" value="STN"/>
    <property type="match status" value="1"/>
</dbReference>
<keyword evidence="6 14" id="KW-0812">Transmembrane</keyword>